<feature type="binding site" evidence="8">
    <location>
        <begin position="79"/>
        <end position="80"/>
    </location>
    <ligand>
        <name>beta-D-galactose</name>
        <dbReference type="ChEBI" id="CHEBI:27667"/>
    </ligand>
</feature>
<proteinExistence type="inferred from homology"/>
<evidence type="ECO:0000313" key="9">
    <source>
        <dbReference type="EMBL" id="QIA65096.1"/>
    </source>
</evidence>
<dbReference type="UniPathway" id="UPA00242"/>
<dbReference type="EC" id="5.1.3.3" evidence="5"/>
<evidence type="ECO:0000256" key="6">
    <source>
        <dbReference type="PIRSR" id="PIRSR005096-1"/>
    </source>
</evidence>
<evidence type="ECO:0000256" key="1">
    <source>
        <dbReference type="ARBA" id="ARBA00005028"/>
    </source>
</evidence>
<dbReference type="InterPro" id="IPR014718">
    <property type="entry name" value="GH-type_carb-bd"/>
</dbReference>
<evidence type="ECO:0000256" key="4">
    <source>
        <dbReference type="ARBA" id="ARBA00023277"/>
    </source>
</evidence>
<evidence type="ECO:0000256" key="8">
    <source>
        <dbReference type="PIRSR" id="PIRSR005096-3"/>
    </source>
</evidence>
<evidence type="ECO:0000256" key="2">
    <source>
        <dbReference type="ARBA" id="ARBA00006206"/>
    </source>
</evidence>
<name>A0A7Z2T6E1_9VIBR</name>
<keyword evidence="3 5" id="KW-0413">Isomerase</keyword>
<dbReference type="SUPFAM" id="SSF74650">
    <property type="entry name" value="Galactose mutarotase-like"/>
    <property type="match status" value="1"/>
</dbReference>
<dbReference type="PIRSF" id="PIRSF005096">
    <property type="entry name" value="GALM"/>
    <property type="match status" value="1"/>
</dbReference>
<sequence length="345" mass="38487">MLAQQEALKPKVWGEYSLYSLTNRNGTQVDISDLGAIIVNFFTTDKHEQRRNIVLGYDTPEQYIEGRVFFGCVVGPWANRIANGCYEYQGQIVHLENNEGDNHLHGASANIGAKRWAVEQAFDNRIVLSVAMKAEEAGYPANIQFKVVYELTDSDHLNIEYSAIPDATVPLNMTQHSYFNLGDADNVLDHIAQIHSDKYLHVDSKAIPREVRSVAATPLDLRAPVAIGQSIDSDFQQLSMAGGYDHCWCFDGVDADQPIIKNASVTDPDSGLTLSVYSDQIGMQFYTGNFIENEIGHNGKVLGKRSGFCLETQCYPDQVNMSHAATCMYEAGEQYRHRVSYQISK</sequence>
<dbReference type="InterPro" id="IPR008183">
    <property type="entry name" value="Aldose_1/G6P_1-epimerase"/>
</dbReference>
<keyword evidence="10" id="KW-1185">Reference proteome</keyword>
<gene>
    <name evidence="9" type="ORF">GT360_16165</name>
</gene>
<evidence type="ECO:0000256" key="3">
    <source>
        <dbReference type="ARBA" id="ARBA00023235"/>
    </source>
</evidence>
<comment type="pathway">
    <text evidence="1 5">Carbohydrate metabolism; hexose metabolism.</text>
</comment>
<dbReference type="GO" id="GO:0004034">
    <property type="term" value="F:aldose 1-epimerase activity"/>
    <property type="evidence" value="ECO:0007669"/>
    <property type="project" value="UniProtKB-EC"/>
</dbReference>
<reference evidence="9 10" key="1">
    <citation type="submission" date="2020-01" db="EMBL/GenBank/DDBJ databases">
        <title>Whole genome and functional gene identification of agarase of Vibrio HN897.</title>
        <authorList>
            <person name="Liu Y."/>
            <person name="Zhao Z."/>
        </authorList>
    </citation>
    <scope>NUCLEOTIDE SEQUENCE [LARGE SCALE GENOMIC DNA]</scope>
    <source>
        <strain evidence="9 10">HN897</strain>
    </source>
</reference>
<evidence type="ECO:0000256" key="5">
    <source>
        <dbReference type="PIRNR" id="PIRNR005096"/>
    </source>
</evidence>
<evidence type="ECO:0000256" key="7">
    <source>
        <dbReference type="PIRSR" id="PIRSR005096-2"/>
    </source>
</evidence>
<dbReference type="InterPro" id="IPR047215">
    <property type="entry name" value="Galactose_mutarotase-like"/>
</dbReference>
<feature type="active site" description="Proton donor" evidence="6">
    <location>
        <position position="176"/>
    </location>
</feature>
<feature type="binding site" evidence="7">
    <location>
        <position position="245"/>
    </location>
    <ligand>
        <name>beta-D-galactose</name>
        <dbReference type="ChEBI" id="CHEBI:27667"/>
    </ligand>
</feature>
<dbReference type="PANTHER" id="PTHR10091">
    <property type="entry name" value="ALDOSE-1-EPIMERASE"/>
    <property type="match status" value="1"/>
</dbReference>
<evidence type="ECO:0000313" key="10">
    <source>
        <dbReference type="Proteomes" id="UP000464262"/>
    </source>
</evidence>
<feature type="binding site" evidence="8">
    <location>
        <begin position="176"/>
        <end position="178"/>
    </location>
    <ligand>
        <name>beta-D-galactose</name>
        <dbReference type="ChEBI" id="CHEBI:27667"/>
    </ligand>
</feature>
<keyword evidence="4 5" id="KW-0119">Carbohydrate metabolism</keyword>
<comment type="catalytic activity">
    <reaction evidence="5">
        <text>alpha-D-glucose = beta-D-glucose</text>
        <dbReference type="Rhea" id="RHEA:10264"/>
        <dbReference type="ChEBI" id="CHEBI:15903"/>
        <dbReference type="ChEBI" id="CHEBI:17925"/>
        <dbReference type="EC" id="5.1.3.3"/>
    </reaction>
</comment>
<dbReference type="Pfam" id="PF01263">
    <property type="entry name" value="Aldose_epim"/>
    <property type="match status" value="1"/>
</dbReference>
<dbReference type="NCBIfam" id="NF008277">
    <property type="entry name" value="PRK11055.1"/>
    <property type="match status" value="1"/>
</dbReference>
<dbReference type="EMBL" id="CP047476">
    <property type="protein sequence ID" value="QIA65096.1"/>
    <property type="molecule type" value="Genomic_DNA"/>
</dbReference>
<dbReference type="PANTHER" id="PTHR10091:SF0">
    <property type="entry name" value="GALACTOSE MUTAROTASE"/>
    <property type="match status" value="1"/>
</dbReference>
<dbReference type="GO" id="GO:0033499">
    <property type="term" value="P:galactose catabolic process via UDP-galactose, Leloir pathway"/>
    <property type="evidence" value="ECO:0007669"/>
    <property type="project" value="TreeGrafter"/>
</dbReference>
<protein>
    <recommendedName>
        <fullName evidence="5">Aldose 1-epimerase</fullName>
        <ecNumber evidence="5">5.1.3.3</ecNumber>
    </recommendedName>
</protein>
<dbReference type="AlphaFoldDB" id="A0A7Z2T6E1"/>
<dbReference type="RefSeq" id="WP_164649995.1">
    <property type="nucleotide sequence ID" value="NZ_CP047476.1"/>
</dbReference>
<dbReference type="GO" id="GO:0006006">
    <property type="term" value="P:glucose metabolic process"/>
    <property type="evidence" value="ECO:0007669"/>
    <property type="project" value="TreeGrafter"/>
</dbReference>
<dbReference type="KEGG" id="vas:GT360_16165"/>
<dbReference type="Gene3D" id="2.70.98.10">
    <property type="match status" value="1"/>
</dbReference>
<accession>A0A7Z2T6E1</accession>
<dbReference type="Proteomes" id="UP000464262">
    <property type="component" value="Chromosome 2"/>
</dbReference>
<dbReference type="CDD" id="cd09019">
    <property type="entry name" value="galactose_mutarotase_like"/>
    <property type="match status" value="1"/>
</dbReference>
<dbReference type="InterPro" id="IPR015443">
    <property type="entry name" value="Aldose_1-epimerase"/>
</dbReference>
<dbReference type="InterPro" id="IPR011013">
    <property type="entry name" value="Gal_mutarotase_sf_dom"/>
</dbReference>
<comment type="similarity">
    <text evidence="2 5">Belongs to the aldose epimerase family.</text>
</comment>
<organism evidence="9 10">
    <name type="scientific">Vibrio astriarenae</name>
    <dbReference type="NCBI Taxonomy" id="1481923"/>
    <lineage>
        <taxon>Bacteria</taxon>
        <taxon>Pseudomonadati</taxon>
        <taxon>Pseudomonadota</taxon>
        <taxon>Gammaproteobacteria</taxon>
        <taxon>Vibrionales</taxon>
        <taxon>Vibrionaceae</taxon>
        <taxon>Vibrio</taxon>
    </lineage>
</organism>
<dbReference type="GO" id="GO:0030246">
    <property type="term" value="F:carbohydrate binding"/>
    <property type="evidence" value="ECO:0007669"/>
    <property type="project" value="InterPro"/>
</dbReference>
<feature type="active site" description="Proton acceptor" evidence="6">
    <location>
        <position position="311"/>
    </location>
</feature>